<dbReference type="PANTHER" id="PTHR35528:SF3">
    <property type="entry name" value="BLL1675 PROTEIN"/>
    <property type="match status" value="1"/>
</dbReference>
<proteinExistence type="predicted"/>
<feature type="region of interest" description="Disordered" evidence="1">
    <location>
        <begin position="161"/>
        <end position="181"/>
    </location>
</feature>
<dbReference type="InterPro" id="IPR052183">
    <property type="entry name" value="IS_Transposase"/>
</dbReference>
<dbReference type="Proteomes" id="UP001064971">
    <property type="component" value="Plasmid pDAETH-1"/>
</dbReference>
<sequence length="249" mass="27312">MGLLHQVVTTGGRDHLDVLHPVEHGKLAQGRARAPELIGVDDLWGVVFPQQALKERPGSLGIAVLLKEDVQHSTVFIDRPPQPVGDAPDIHAHLIEVPPGAAPRFPVAEVLGKKVAELDAPGPDGLAGDGDAPLQQEFFDVPVAEGKPVVQLLRHSRSLPGGIGIHGASDRSAPRRPTPTTCHNRFPLSVIGYALRLYHRFPLSQRDVQELLQGRGIVVSHETLRQWNRKFVPLLTEELRQREPRRGSR</sequence>
<dbReference type="EMBL" id="AP026561">
    <property type="protein sequence ID" value="BDP43742.1"/>
    <property type="molecule type" value="Genomic_DNA"/>
</dbReference>
<dbReference type="PANTHER" id="PTHR35528">
    <property type="entry name" value="BLL1675 PROTEIN"/>
    <property type="match status" value="1"/>
</dbReference>
<protein>
    <recommendedName>
        <fullName evidence="4">Transposase</fullName>
    </recommendedName>
</protein>
<accession>A0ABM8AIU0</accession>
<organism evidence="2 3">
    <name type="scientific">Deinococcus aetherius</name>
    <dbReference type="NCBI Taxonomy" id="200252"/>
    <lineage>
        <taxon>Bacteria</taxon>
        <taxon>Thermotogati</taxon>
        <taxon>Deinococcota</taxon>
        <taxon>Deinococci</taxon>
        <taxon>Deinococcales</taxon>
        <taxon>Deinococcaceae</taxon>
        <taxon>Deinococcus</taxon>
    </lineage>
</organism>
<name>A0ABM8AIU0_9DEIO</name>
<evidence type="ECO:0008006" key="4">
    <source>
        <dbReference type="Google" id="ProtNLM"/>
    </source>
</evidence>
<keyword evidence="3" id="KW-1185">Reference proteome</keyword>
<evidence type="ECO:0000256" key="1">
    <source>
        <dbReference type="SAM" id="MobiDB-lite"/>
    </source>
</evidence>
<gene>
    <name evidence="2" type="ORF">DAETH_37110</name>
</gene>
<reference evidence="2" key="1">
    <citation type="submission" date="2022-07" db="EMBL/GenBank/DDBJ databases">
        <title>Complete Genome Sequence of the Radioresistant Bacterium Deinococcus aetherius ST0316, Isolated from the Air Dust collected in Lower Stratosphere above Japan.</title>
        <authorList>
            <person name="Satoh K."/>
            <person name="Hagiwara K."/>
            <person name="Katsumata K."/>
            <person name="Kubo A."/>
            <person name="Yokobori S."/>
            <person name="Yamagishi A."/>
            <person name="Oono Y."/>
            <person name="Narumi I."/>
        </authorList>
    </citation>
    <scope>NUCLEOTIDE SEQUENCE</scope>
    <source>
        <strain evidence="2">ST0316</strain>
        <plasmid evidence="2">pDAETH-1</plasmid>
    </source>
</reference>
<evidence type="ECO:0000313" key="2">
    <source>
        <dbReference type="EMBL" id="BDP43742.1"/>
    </source>
</evidence>
<geneLocation type="plasmid" evidence="2 3">
    <name>pDAETH-1</name>
</geneLocation>
<keyword evidence="2" id="KW-0614">Plasmid</keyword>
<evidence type="ECO:0000313" key="3">
    <source>
        <dbReference type="Proteomes" id="UP001064971"/>
    </source>
</evidence>